<evidence type="ECO:0000313" key="1">
    <source>
        <dbReference type="EMBL" id="GFR16499.1"/>
    </source>
</evidence>
<sequence length="96" mass="10737">MTTLQATAFILLGAGKMDETSLVPTIQFDLALAHFFCFRILKRTRHAIGKRCQFIITSNPTAFILLKLPGKMDETSTGPTIQLRYGPTLHSFCFKS</sequence>
<accession>A0A8X6H4M4</accession>
<organism evidence="1 2">
    <name type="scientific">Trichonephila clavata</name>
    <name type="common">Joro spider</name>
    <name type="synonym">Nephila clavata</name>
    <dbReference type="NCBI Taxonomy" id="2740835"/>
    <lineage>
        <taxon>Eukaryota</taxon>
        <taxon>Metazoa</taxon>
        <taxon>Ecdysozoa</taxon>
        <taxon>Arthropoda</taxon>
        <taxon>Chelicerata</taxon>
        <taxon>Arachnida</taxon>
        <taxon>Araneae</taxon>
        <taxon>Araneomorphae</taxon>
        <taxon>Entelegynae</taxon>
        <taxon>Araneoidea</taxon>
        <taxon>Nephilidae</taxon>
        <taxon>Trichonephila</taxon>
    </lineage>
</organism>
<name>A0A8X6H4M4_TRICU</name>
<dbReference type="Proteomes" id="UP000887116">
    <property type="component" value="Unassembled WGS sequence"/>
</dbReference>
<gene>
    <name evidence="1" type="ORF">TNCT_188271</name>
</gene>
<dbReference type="AlphaFoldDB" id="A0A8X6H4M4"/>
<dbReference type="EMBL" id="BMAO01007517">
    <property type="protein sequence ID" value="GFR16499.1"/>
    <property type="molecule type" value="Genomic_DNA"/>
</dbReference>
<keyword evidence="2" id="KW-1185">Reference proteome</keyword>
<evidence type="ECO:0000313" key="2">
    <source>
        <dbReference type="Proteomes" id="UP000887116"/>
    </source>
</evidence>
<reference evidence="1" key="1">
    <citation type="submission" date="2020-07" db="EMBL/GenBank/DDBJ databases">
        <title>Multicomponent nature underlies the extraordinary mechanical properties of spider dragline silk.</title>
        <authorList>
            <person name="Kono N."/>
            <person name="Nakamura H."/>
            <person name="Mori M."/>
            <person name="Yoshida Y."/>
            <person name="Ohtoshi R."/>
            <person name="Malay A.D."/>
            <person name="Moran D.A.P."/>
            <person name="Tomita M."/>
            <person name="Numata K."/>
            <person name="Arakawa K."/>
        </authorList>
    </citation>
    <scope>NUCLEOTIDE SEQUENCE</scope>
</reference>
<proteinExistence type="predicted"/>
<protein>
    <submittedName>
        <fullName evidence="1">Uncharacterized protein</fullName>
    </submittedName>
</protein>
<comment type="caution">
    <text evidence="1">The sequence shown here is derived from an EMBL/GenBank/DDBJ whole genome shotgun (WGS) entry which is preliminary data.</text>
</comment>